<feature type="compositionally biased region" description="Basic and acidic residues" evidence="1">
    <location>
        <begin position="84"/>
        <end position="101"/>
    </location>
</feature>
<feature type="compositionally biased region" description="Low complexity" evidence="1">
    <location>
        <begin position="126"/>
        <end position="136"/>
    </location>
</feature>
<name>A0A2T7D7E3_9POAL</name>
<dbReference type="Gramene" id="PUZ51494">
    <property type="protein sequence ID" value="PUZ51494"/>
    <property type="gene ID" value="GQ55_6G192000"/>
</dbReference>
<gene>
    <name evidence="2" type="ORF">GQ55_6G192000</name>
</gene>
<evidence type="ECO:0000313" key="2">
    <source>
        <dbReference type="EMBL" id="PUZ51494.1"/>
    </source>
</evidence>
<proteinExistence type="predicted"/>
<organism evidence="2 3">
    <name type="scientific">Panicum hallii var. hallii</name>
    <dbReference type="NCBI Taxonomy" id="1504633"/>
    <lineage>
        <taxon>Eukaryota</taxon>
        <taxon>Viridiplantae</taxon>
        <taxon>Streptophyta</taxon>
        <taxon>Embryophyta</taxon>
        <taxon>Tracheophyta</taxon>
        <taxon>Spermatophyta</taxon>
        <taxon>Magnoliopsida</taxon>
        <taxon>Liliopsida</taxon>
        <taxon>Poales</taxon>
        <taxon>Poaceae</taxon>
        <taxon>PACMAD clade</taxon>
        <taxon>Panicoideae</taxon>
        <taxon>Panicodae</taxon>
        <taxon>Paniceae</taxon>
        <taxon>Panicinae</taxon>
        <taxon>Panicum</taxon>
        <taxon>Panicum sect. Panicum</taxon>
    </lineage>
</organism>
<keyword evidence="3" id="KW-1185">Reference proteome</keyword>
<dbReference type="Proteomes" id="UP000244336">
    <property type="component" value="Chromosome 6"/>
</dbReference>
<dbReference type="EMBL" id="CM009754">
    <property type="protein sequence ID" value="PUZ51494.1"/>
    <property type="molecule type" value="Genomic_DNA"/>
</dbReference>
<evidence type="ECO:0000256" key="1">
    <source>
        <dbReference type="SAM" id="MobiDB-lite"/>
    </source>
</evidence>
<reference evidence="2 3" key="1">
    <citation type="submission" date="2018-04" db="EMBL/GenBank/DDBJ databases">
        <title>WGS assembly of Panicum hallii var. hallii HAL2.</title>
        <authorList>
            <person name="Lovell J."/>
            <person name="Jenkins J."/>
            <person name="Lowry D."/>
            <person name="Mamidi S."/>
            <person name="Sreedasyam A."/>
            <person name="Weng X."/>
            <person name="Barry K."/>
            <person name="Bonette J."/>
            <person name="Campitelli B."/>
            <person name="Daum C."/>
            <person name="Gordon S."/>
            <person name="Gould B."/>
            <person name="Lipzen A."/>
            <person name="MacQueen A."/>
            <person name="Palacio-Mejia J."/>
            <person name="Plott C."/>
            <person name="Shakirov E."/>
            <person name="Shu S."/>
            <person name="Yoshinaga Y."/>
            <person name="Zane M."/>
            <person name="Rokhsar D."/>
            <person name="Grimwood J."/>
            <person name="Schmutz J."/>
            <person name="Juenger T."/>
        </authorList>
    </citation>
    <scope>NUCLEOTIDE SEQUENCE [LARGE SCALE GENOMIC DNA]</scope>
    <source>
        <strain evidence="3">cv. HAL2</strain>
    </source>
</reference>
<sequence>MHSFVQPYDPPTTSLPWGDSGCGHEARCDDARDGGGAGETCCHIGEPEEERRVMARRLQRLLRRMADDRRRTLEAAATLREEHRHRLLPEPADAKLERELGNTRQSSPRWSCCAAADAVGDGGGAPDAANGRGLRR</sequence>
<protein>
    <submittedName>
        <fullName evidence="2">Uncharacterized protein</fullName>
    </submittedName>
</protein>
<evidence type="ECO:0000313" key="3">
    <source>
        <dbReference type="Proteomes" id="UP000244336"/>
    </source>
</evidence>
<feature type="region of interest" description="Disordered" evidence="1">
    <location>
        <begin position="117"/>
        <end position="136"/>
    </location>
</feature>
<dbReference type="AlphaFoldDB" id="A0A2T7D7E3"/>
<feature type="region of interest" description="Disordered" evidence="1">
    <location>
        <begin position="84"/>
        <end position="107"/>
    </location>
</feature>
<accession>A0A2T7D7E3</accession>